<dbReference type="Proteomes" id="UP000292085">
    <property type="component" value="Unassembled WGS sequence"/>
</dbReference>
<keyword evidence="2" id="KW-1185">Reference proteome</keyword>
<reference evidence="1 2" key="1">
    <citation type="submission" date="2019-02" db="EMBL/GenBank/DDBJ databases">
        <authorList>
            <person name="Li Y."/>
        </authorList>
    </citation>
    <scope>NUCLEOTIDE SEQUENCE [LARGE SCALE GENOMIC DNA]</scope>
    <source>
        <strain evidence="1 2">3-7</strain>
    </source>
</reference>
<protein>
    <submittedName>
        <fullName evidence="1">Uncharacterized protein</fullName>
    </submittedName>
</protein>
<evidence type="ECO:0000313" key="2">
    <source>
        <dbReference type="Proteomes" id="UP000292085"/>
    </source>
</evidence>
<gene>
    <name evidence="1" type="ORF">EWE75_23975</name>
</gene>
<comment type="caution">
    <text evidence="1">The sequence shown here is derived from an EMBL/GenBank/DDBJ whole genome shotgun (WGS) entry which is preliminary data.</text>
</comment>
<proteinExistence type="predicted"/>
<evidence type="ECO:0000313" key="1">
    <source>
        <dbReference type="EMBL" id="RZF59042.1"/>
    </source>
</evidence>
<accession>A0A4Q6XNV7</accession>
<sequence length="184" mass="19655">MVASECRIFQAGTDANRDLNTFMSNTITMPFLDDSGKLTPLVVAAMAAGATSSLVTTDHNQIILTFATQADRDAFAAKIDLAPQYRYWGVSSKPALTAIDIAALGNSEPATSFAKSITYDCTGGRFPYLAYPVAWGTPAAVTVGGLAFTDLVIADVPDADGKTIYRTIRFNYLQNGNAIRVVWA</sequence>
<dbReference type="AlphaFoldDB" id="A0A4Q6XNV7"/>
<organism evidence="1 2">
    <name type="scientific">Sphingomonas populi</name>
    <dbReference type="NCBI Taxonomy" id="2484750"/>
    <lineage>
        <taxon>Bacteria</taxon>
        <taxon>Pseudomonadati</taxon>
        <taxon>Pseudomonadota</taxon>
        <taxon>Alphaproteobacteria</taxon>
        <taxon>Sphingomonadales</taxon>
        <taxon>Sphingomonadaceae</taxon>
        <taxon>Sphingomonas</taxon>
    </lineage>
</organism>
<dbReference type="OrthoDB" id="7877378at2"/>
<name>A0A4Q6XNV7_9SPHN</name>
<dbReference type="EMBL" id="SGIS01000102">
    <property type="protein sequence ID" value="RZF59042.1"/>
    <property type="molecule type" value="Genomic_DNA"/>
</dbReference>